<reference evidence="4 5" key="1">
    <citation type="submission" date="2014-06" db="EMBL/GenBank/DDBJ databases">
        <title>The Genome of the Aflatoxigenic Filamentous Fungus Aspergillus nomius.</title>
        <authorList>
            <person name="Moore M.G."/>
            <person name="Shannon B.M."/>
            <person name="Brian M.M."/>
        </authorList>
    </citation>
    <scope>NUCLEOTIDE SEQUENCE [LARGE SCALE GENOMIC DNA]</scope>
    <source>
        <strain evidence="4 5">NRRL 13137</strain>
    </source>
</reference>
<feature type="chain" id="PRO_5005553612" evidence="3">
    <location>
        <begin position="22"/>
        <end position="702"/>
    </location>
</feature>
<feature type="compositionally biased region" description="Polar residues" evidence="2">
    <location>
        <begin position="226"/>
        <end position="239"/>
    </location>
</feature>
<evidence type="ECO:0000256" key="1">
    <source>
        <dbReference type="ARBA" id="ARBA00005350"/>
    </source>
</evidence>
<protein>
    <submittedName>
        <fullName evidence="4">Scramblase family protein</fullName>
    </submittedName>
</protein>
<comment type="similarity">
    <text evidence="1">Belongs to the phospholipid scramblase family.</text>
</comment>
<dbReference type="PANTHER" id="PTHR23248">
    <property type="entry name" value="PHOSPHOLIPID SCRAMBLASE-RELATED"/>
    <property type="match status" value="1"/>
</dbReference>
<keyword evidence="3" id="KW-0732">Signal</keyword>
<dbReference type="CDD" id="cd23996">
    <property type="entry name" value="LCL2-like"/>
    <property type="match status" value="1"/>
</dbReference>
<dbReference type="AlphaFoldDB" id="A0A0L1JAH9"/>
<dbReference type="STRING" id="1509407.A0A0L1JAH9"/>
<feature type="compositionally biased region" description="Basic and acidic residues" evidence="2">
    <location>
        <begin position="207"/>
        <end position="216"/>
    </location>
</feature>
<dbReference type="OrthoDB" id="191150at2759"/>
<feature type="region of interest" description="Disordered" evidence="2">
    <location>
        <begin position="189"/>
        <end position="257"/>
    </location>
</feature>
<accession>A0A0L1JAH9</accession>
<dbReference type="Proteomes" id="UP000037505">
    <property type="component" value="Unassembled WGS sequence"/>
</dbReference>
<dbReference type="Pfam" id="PF03803">
    <property type="entry name" value="Scramblase"/>
    <property type="match status" value="2"/>
</dbReference>
<feature type="compositionally biased region" description="Polar residues" evidence="2">
    <location>
        <begin position="654"/>
        <end position="663"/>
    </location>
</feature>
<feature type="compositionally biased region" description="Acidic residues" evidence="2">
    <location>
        <begin position="686"/>
        <end position="702"/>
    </location>
</feature>
<dbReference type="GO" id="GO:0005886">
    <property type="term" value="C:plasma membrane"/>
    <property type="evidence" value="ECO:0007669"/>
    <property type="project" value="TreeGrafter"/>
</dbReference>
<proteinExistence type="inferred from homology"/>
<dbReference type="GeneID" id="26804535"/>
<gene>
    <name evidence="4" type="ORF">ANOM_002731</name>
</gene>
<dbReference type="RefSeq" id="XP_015409645.1">
    <property type="nucleotide sequence ID" value="XM_015547988.1"/>
</dbReference>
<dbReference type="InterPro" id="IPR005552">
    <property type="entry name" value="Scramblase"/>
</dbReference>
<dbReference type="PANTHER" id="PTHR23248:SF9">
    <property type="entry name" value="PHOSPHOLIPID SCRAMBLASE"/>
    <property type="match status" value="1"/>
</dbReference>
<evidence type="ECO:0000256" key="2">
    <source>
        <dbReference type="SAM" id="MobiDB-lite"/>
    </source>
</evidence>
<organism evidence="4 5">
    <name type="scientific">Aspergillus nomiae NRRL (strain ATCC 15546 / NRRL 13137 / CBS 260.88 / M93)</name>
    <dbReference type="NCBI Taxonomy" id="1509407"/>
    <lineage>
        <taxon>Eukaryota</taxon>
        <taxon>Fungi</taxon>
        <taxon>Dikarya</taxon>
        <taxon>Ascomycota</taxon>
        <taxon>Pezizomycotina</taxon>
        <taxon>Eurotiomycetes</taxon>
        <taxon>Eurotiomycetidae</taxon>
        <taxon>Eurotiales</taxon>
        <taxon>Aspergillaceae</taxon>
        <taxon>Aspergillus</taxon>
        <taxon>Aspergillus subgen. Circumdati</taxon>
    </lineage>
</organism>
<comment type="caution">
    <text evidence="4">The sequence shown here is derived from an EMBL/GenBank/DDBJ whole genome shotgun (WGS) entry which is preliminary data.</text>
</comment>
<evidence type="ECO:0000256" key="3">
    <source>
        <dbReference type="SAM" id="SignalP"/>
    </source>
</evidence>
<keyword evidence="5" id="KW-1185">Reference proteome</keyword>
<feature type="region of interest" description="Disordered" evidence="2">
    <location>
        <begin position="635"/>
        <end position="702"/>
    </location>
</feature>
<feature type="signal peptide" evidence="3">
    <location>
        <begin position="1"/>
        <end position="21"/>
    </location>
</feature>
<evidence type="ECO:0000313" key="4">
    <source>
        <dbReference type="EMBL" id="KNG88722.1"/>
    </source>
</evidence>
<sequence>MLQFWIRSFGALLLLASVAHAQFQFFEHMFGGGRQEHQQQAAQNEPSDSSRYQNMWESAQCDKYLCPGTLACVHFPHHCPCAHPDSEDKIELGEGSAVCISKGGFQPGEAARKIELARKGVFSSWSPPAASLQYLNNIPPSIAVLCNIVPLYSELTYSILAVIFTPDMWSARLQLQPVRWLKGPGRALSSSFTRGRVSSRGPRNSIRRPEPIRRDNTPSQQPEPPSSATNDASSPNSNYDPAHNTLLSPVHIPEDPRGVLKENHPAIGILANSGLVVQRQLELMNVMIGFEQANKYVIMDANGHHIGYMAEQERGMTNMMARQWFRTHRSFVTHVFDRHENEVLRFHRPFSWINSRIRVYDPLDVARNTYSSSTSLQNIQSGSLIQATGDSNARVSSLGLDEMRVIGEAQQQWAPLRRKYNLFIYHHSPTRATDMGTVSQPLRQSGLSNTQEMQLTQTADGGQAMGEFNQFAYVDEPFLSWDFSLRSANDQLVGSVNRNFSGFARELFTDTGVYALRMDSAAFSPEQIPAQNNAVTGMTLDQRAVMLATAVSIDFDYFSRHSGTGGFGFMPIWIPGVGGEAAAGGAAAGEAGAVGEAAAGTLGRAGAAGGMAEGAAAGAAGAGAIAGYDAMSRGAMGEHQSQSAPPDQQVLPKDQQSPTSGQTGPYGDVWADEPQDPWAQSQEDPWVGDDTEAGDGDDYDWF</sequence>
<name>A0A0L1JAH9_ASPN3</name>
<evidence type="ECO:0000313" key="5">
    <source>
        <dbReference type="Proteomes" id="UP000037505"/>
    </source>
</evidence>
<dbReference type="EMBL" id="JNOM01000046">
    <property type="protein sequence ID" value="KNG88722.1"/>
    <property type="molecule type" value="Genomic_DNA"/>
</dbReference>
<dbReference type="GO" id="GO:0017128">
    <property type="term" value="F:phospholipid scramblase activity"/>
    <property type="evidence" value="ECO:0007669"/>
    <property type="project" value="InterPro"/>
</dbReference>